<accession>A0A6S4P9N0</accession>
<evidence type="ECO:0000313" key="1">
    <source>
        <dbReference type="EMBL" id="BAQ94125.1"/>
    </source>
</evidence>
<reference evidence="1 2" key="1">
    <citation type="journal article" date="2013" name="PLoS Genet.">
        <title>Expanding the Marine Virosphere Using Metagenomics.</title>
        <authorList>
            <person name="Mizuno C.M."/>
            <person name="Rodriguez-Valera F."/>
            <person name="Kimes N.E."/>
            <person name="Ghai R."/>
        </authorList>
    </citation>
    <scope>NUCLEOTIDE SEQUENCE [LARGE SCALE GENOMIC DNA]</scope>
    <source>
        <strain evidence="1">UvMED-CGR-C97-MedDCM-OCT-S42-C7</strain>
    </source>
</reference>
<dbReference type="KEGG" id="vg:55412393"/>
<dbReference type="Proteomes" id="UP000505269">
    <property type="component" value="Segment"/>
</dbReference>
<keyword evidence="2" id="KW-1185">Reference proteome</keyword>
<evidence type="ECO:0000313" key="2">
    <source>
        <dbReference type="Proteomes" id="UP000505269"/>
    </source>
</evidence>
<name>A0A6S4P9N0_9CAUD</name>
<protein>
    <submittedName>
        <fullName evidence="1">Uncharacterized protein</fullName>
    </submittedName>
</protein>
<dbReference type="GeneID" id="55412393"/>
<sequence>MMKRPTITTAILAINPSANFKVESENIDTLEFINDTTPISNEDIEAKLAELQTQYTNEKYSRDRKEAYQEKSWQEQMDMQYWDTANGTTFWADWVKSVKDQFPKE</sequence>
<dbReference type="EMBL" id="AP013541">
    <property type="protein sequence ID" value="BAQ94125.1"/>
    <property type="molecule type" value="Genomic_DNA"/>
</dbReference>
<dbReference type="RefSeq" id="YP_009777667.1">
    <property type="nucleotide sequence ID" value="NC_047701.1"/>
</dbReference>
<proteinExistence type="predicted"/>
<organism evidence="1 2">
    <name type="scientific">uncultured phage_MedDCM-OCT-S42-C7</name>
    <dbReference type="NCBI Taxonomy" id="2741073"/>
    <lineage>
        <taxon>Viruses</taxon>
        <taxon>Duplodnaviria</taxon>
        <taxon>Heunggongvirae</taxon>
        <taxon>Uroviricota</taxon>
        <taxon>Caudoviricetes</taxon>
        <taxon>Autographivirales</taxon>
        <taxon>Sieqvirus</taxon>
        <taxon>Sieqvirus S42C7</taxon>
    </lineage>
</organism>